<dbReference type="Proteomes" id="UP001057481">
    <property type="component" value="Unassembled WGS sequence"/>
</dbReference>
<evidence type="ECO:0000256" key="6">
    <source>
        <dbReference type="ARBA" id="ARBA00022801"/>
    </source>
</evidence>
<gene>
    <name evidence="9 10" type="primary">cas2</name>
    <name evidence="10" type="ORF">KAK10_03030</name>
</gene>
<dbReference type="GO" id="GO:0004519">
    <property type="term" value="F:endonuclease activity"/>
    <property type="evidence" value="ECO:0007669"/>
    <property type="project" value="UniProtKB-KW"/>
</dbReference>
<comment type="caution">
    <text evidence="10">The sequence shown here is derived from an EMBL/GenBank/DDBJ whole genome shotgun (WGS) entry which is preliminary data.</text>
</comment>
<dbReference type="NCBIfam" id="TIGR01573">
    <property type="entry name" value="cas2"/>
    <property type="match status" value="1"/>
</dbReference>
<keyword evidence="8 9" id="KW-0051">Antiviral defense</keyword>
<evidence type="ECO:0000313" key="11">
    <source>
        <dbReference type="Proteomes" id="UP001057481"/>
    </source>
</evidence>
<dbReference type="RefSeq" id="WP_205144058.1">
    <property type="nucleotide sequence ID" value="NZ_JAFBDN010000018.1"/>
</dbReference>
<keyword evidence="3 9" id="KW-0540">Nuclease</keyword>
<dbReference type="EC" id="3.1.-.-" evidence="9"/>
<dbReference type="EMBL" id="JAGMVS010000041">
    <property type="protein sequence ID" value="MCM2436906.1"/>
    <property type="molecule type" value="Genomic_DNA"/>
</dbReference>
<evidence type="ECO:0000256" key="2">
    <source>
        <dbReference type="ARBA" id="ARBA00009959"/>
    </source>
</evidence>
<name>A0ABT0VGW8_9LACO</name>
<comment type="function">
    <text evidence="9">CRISPR (clustered regularly interspaced short palindromic repeat), is an adaptive immune system that provides protection against mobile genetic elements (viruses, transposable elements and conjugative plasmids). CRISPR clusters contain sequences complementary to antecedent mobile elements and target invading nucleic acids. CRISPR clusters are transcribed and processed into CRISPR RNA (crRNA). Functions as a ssRNA-specific endoribonuclease. Involved in the integration of spacer DNA into the CRISPR cassette.</text>
</comment>
<evidence type="ECO:0000256" key="5">
    <source>
        <dbReference type="ARBA" id="ARBA00022759"/>
    </source>
</evidence>
<proteinExistence type="inferred from homology"/>
<comment type="cofactor">
    <cofactor evidence="1 9">
        <name>Mg(2+)</name>
        <dbReference type="ChEBI" id="CHEBI:18420"/>
    </cofactor>
</comment>
<keyword evidence="11" id="KW-1185">Reference proteome</keyword>
<comment type="subunit">
    <text evidence="9">Homodimer, forms a heterotetramer with a Cas1 homodimer.</text>
</comment>
<dbReference type="InterPro" id="IPR021127">
    <property type="entry name" value="CRISPR_associated_Cas2"/>
</dbReference>
<evidence type="ECO:0000256" key="4">
    <source>
        <dbReference type="ARBA" id="ARBA00022723"/>
    </source>
</evidence>
<organism evidence="10 11">
    <name type="scientific">Periweissella beninensis</name>
    <dbReference type="NCBI Taxonomy" id="504936"/>
    <lineage>
        <taxon>Bacteria</taxon>
        <taxon>Bacillati</taxon>
        <taxon>Bacillota</taxon>
        <taxon>Bacilli</taxon>
        <taxon>Lactobacillales</taxon>
        <taxon>Lactobacillaceae</taxon>
        <taxon>Periweissella</taxon>
    </lineage>
</organism>
<evidence type="ECO:0000313" key="10">
    <source>
        <dbReference type="EMBL" id="MCM2436906.1"/>
    </source>
</evidence>
<comment type="similarity">
    <text evidence="2 9">Belongs to the CRISPR-associated endoribonuclease Cas2 protein family.</text>
</comment>
<keyword evidence="5 9" id="KW-0255">Endonuclease</keyword>
<accession>A0ABT0VGW8</accession>
<evidence type="ECO:0000256" key="7">
    <source>
        <dbReference type="ARBA" id="ARBA00022842"/>
    </source>
</evidence>
<keyword evidence="4 9" id="KW-0479">Metal-binding</keyword>
<evidence type="ECO:0000256" key="8">
    <source>
        <dbReference type="ARBA" id="ARBA00023118"/>
    </source>
</evidence>
<evidence type="ECO:0000256" key="3">
    <source>
        <dbReference type="ARBA" id="ARBA00022722"/>
    </source>
</evidence>
<evidence type="ECO:0000256" key="9">
    <source>
        <dbReference type="HAMAP-Rule" id="MF_01471"/>
    </source>
</evidence>
<sequence length="101" mass="11873">MRLFVMFDLPVETSQSRREYRIFHKALINEGFIMMQESIYTRITVNRKAAELLEQRLMKQLPKEGLVQTLIVTEAQFSSMHFLVGQSSDDIRNNPERVIVI</sequence>
<feature type="binding site" evidence="9">
    <location>
        <position position="8"/>
    </location>
    <ligand>
        <name>Mg(2+)</name>
        <dbReference type="ChEBI" id="CHEBI:18420"/>
        <note>catalytic</note>
    </ligand>
</feature>
<dbReference type="Pfam" id="PF09827">
    <property type="entry name" value="CRISPR_Cas2"/>
    <property type="match status" value="1"/>
</dbReference>
<reference evidence="10" key="1">
    <citation type="submission" date="2021-04" db="EMBL/GenBank/DDBJ databases">
        <title>Taxonomic assessment of Weissella genus.</title>
        <authorList>
            <person name="Fanelli F."/>
            <person name="Chieffi D."/>
            <person name="Dell'Aquila A."/>
            <person name="Gyu-Sung C."/>
            <person name="Franz C.M.A.P."/>
            <person name="Fusco V."/>
        </authorList>
    </citation>
    <scope>NUCLEOTIDE SEQUENCE</scope>
    <source>
        <strain evidence="10">LMG 25373</strain>
    </source>
</reference>
<dbReference type="HAMAP" id="MF_01471">
    <property type="entry name" value="Cas2"/>
    <property type="match status" value="1"/>
</dbReference>
<keyword evidence="7 9" id="KW-0460">Magnesium</keyword>
<dbReference type="SUPFAM" id="SSF143430">
    <property type="entry name" value="TTP0101/SSO1404-like"/>
    <property type="match status" value="1"/>
</dbReference>
<dbReference type="InterPro" id="IPR019199">
    <property type="entry name" value="Virulence_VapD/CRISPR_Cas2"/>
</dbReference>
<keyword evidence="6 9" id="KW-0378">Hydrolase</keyword>
<evidence type="ECO:0000256" key="1">
    <source>
        <dbReference type="ARBA" id="ARBA00001946"/>
    </source>
</evidence>
<protein>
    <recommendedName>
        <fullName evidence="9">CRISPR-associated endoribonuclease Cas2</fullName>
        <ecNumber evidence="9">3.1.-.-</ecNumber>
    </recommendedName>
</protein>